<protein>
    <recommendedName>
        <fullName evidence="4">FYVE-type domain-containing protein</fullName>
    </recommendedName>
</protein>
<dbReference type="AlphaFoldDB" id="A0AAU9K5J7"/>
<dbReference type="InterPro" id="IPR011011">
    <property type="entry name" value="Znf_FYVE_PHD"/>
</dbReference>
<dbReference type="EMBL" id="CAJZBQ010000060">
    <property type="protein sequence ID" value="CAG9335063.1"/>
    <property type="molecule type" value="Genomic_DNA"/>
</dbReference>
<accession>A0AAU9K5J7</accession>
<feature type="coiled-coil region" evidence="1">
    <location>
        <begin position="92"/>
        <end position="298"/>
    </location>
</feature>
<reference evidence="2" key="1">
    <citation type="submission" date="2021-09" db="EMBL/GenBank/DDBJ databases">
        <authorList>
            <consortium name="AG Swart"/>
            <person name="Singh M."/>
            <person name="Singh A."/>
            <person name="Seah K."/>
            <person name="Emmerich C."/>
        </authorList>
    </citation>
    <scope>NUCLEOTIDE SEQUENCE</scope>
    <source>
        <strain evidence="2">ATCC30299</strain>
    </source>
</reference>
<organism evidence="2 3">
    <name type="scientific">Blepharisma stoltei</name>
    <dbReference type="NCBI Taxonomy" id="1481888"/>
    <lineage>
        <taxon>Eukaryota</taxon>
        <taxon>Sar</taxon>
        <taxon>Alveolata</taxon>
        <taxon>Ciliophora</taxon>
        <taxon>Postciliodesmatophora</taxon>
        <taxon>Heterotrichea</taxon>
        <taxon>Heterotrichida</taxon>
        <taxon>Blepharismidae</taxon>
        <taxon>Blepharisma</taxon>
    </lineage>
</organism>
<sequence length="379" mass="44674">MDSSFTGSFASEVVDEDLPIELPSDREQWKIDTQCTVCQMSLNIPGISHSQKNCCMFCYRGICAKCISKQALHPETSKLEKMCIICSQKIIITDFNSEYRKFRQEIAELKIRINKEIDNRECLSKERKTLEEEIENNQSDYDFQLDLLLQKRNKATSTKEDLKIKKKELEIRLKDAREKQKTDLKVIEELENQKDKEKQNYENNRNKLFEMKKKSEELVALKLKLLRKTEQFSGNSFSNYEEKSKIQEVIEELAKQKRNAAEENDMLVIDLNRTINSSMRKEKEIERLEKELNAKNEKPINPFENKNQDLLVTEAEEDQQKTKDENYDEGPQIILKMDPDNYLENVKKSFHQVQNKLLEDKSKNQIMAESPKCIRCDLF</sequence>
<evidence type="ECO:0000256" key="1">
    <source>
        <dbReference type="SAM" id="Coils"/>
    </source>
</evidence>
<keyword evidence="1" id="KW-0175">Coiled coil</keyword>
<evidence type="ECO:0008006" key="4">
    <source>
        <dbReference type="Google" id="ProtNLM"/>
    </source>
</evidence>
<gene>
    <name evidence="2" type="ORF">BSTOLATCC_MIC62642</name>
</gene>
<comment type="caution">
    <text evidence="2">The sequence shown here is derived from an EMBL/GenBank/DDBJ whole genome shotgun (WGS) entry which is preliminary data.</text>
</comment>
<dbReference type="Proteomes" id="UP001162131">
    <property type="component" value="Unassembled WGS sequence"/>
</dbReference>
<proteinExistence type="predicted"/>
<evidence type="ECO:0000313" key="3">
    <source>
        <dbReference type="Proteomes" id="UP001162131"/>
    </source>
</evidence>
<evidence type="ECO:0000313" key="2">
    <source>
        <dbReference type="EMBL" id="CAG9335063.1"/>
    </source>
</evidence>
<name>A0AAU9K5J7_9CILI</name>
<dbReference type="SUPFAM" id="SSF57903">
    <property type="entry name" value="FYVE/PHD zinc finger"/>
    <property type="match status" value="1"/>
</dbReference>
<keyword evidence="3" id="KW-1185">Reference proteome</keyword>